<organism evidence="2">
    <name type="scientific">Magallana gigas</name>
    <name type="common">Pacific oyster</name>
    <name type="synonym">Crassostrea gigas</name>
    <dbReference type="NCBI Taxonomy" id="29159"/>
    <lineage>
        <taxon>Eukaryota</taxon>
        <taxon>Metazoa</taxon>
        <taxon>Spiralia</taxon>
        <taxon>Lophotrochozoa</taxon>
        <taxon>Mollusca</taxon>
        <taxon>Bivalvia</taxon>
        <taxon>Autobranchia</taxon>
        <taxon>Pteriomorphia</taxon>
        <taxon>Ostreida</taxon>
        <taxon>Ostreoidea</taxon>
        <taxon>Ostreidae</taxon>
        <taxon>Magallana</taxon>
    </lineage>
</organism>
<name>K1P2S1_MAGGI</name>
<dbReference type="AlphaFoldDB" id="K1P2S1"/>
<evidence type="ECO:0000313" key="2">
    <source>
        <dbReference type="EMBL" id="EKC18057.1"/>
    </source>
</evidence>
<proteinExistence type="predicted"/>
<reference evidence="2" key="1">
    <citation type="journal article" date="2012" name="Nature">
        <title>The oyster genome reveals stress adaptation and complexity of shell formation.</title>
        <authorList>
            <person name="Zhang G."/>
            <person name="Fang X."/>
            <person name="Guo X."/>
            <person name="Li L."/>
            <person name="Luo R."/>
            <person name="Xu F."/>
            <person name="Yang P."/>
            <person name="Zhang L."/>
            <person name="Wang X."/>
            <person name="Qi H."/>
            <person name="Xiong Z."/>
            <person name="Que H."/>
            <person name="Xie Y."/>
            <person name="Holland P.W."/>
            <person name="Paps J."/>
            <person name="Zhu Y."/>
            <person name="Wu F."/>
            <person name="Chen Y."/>
            <person name="Wang J."/>
            <person name="Peng C."/>
            <person name="Meng J."/>
            <person name="Yang L."/>
            <person name="Liu J."/>
            <person name="Wen B."/>
            <person name="Zhang N."/>
            <person name="Huang Z."/>
            <person name="Zhu Q."/>
            <person name="Feng Y."/>
            <person name="Mount A."/>
            <person name="Hedgecock D."/>
            <person name="Xu Z."/>
            <person name="Liu Y."/>
            <person name="Domazet-Loso T."/>
            <person name="Du Y."/>
            <person name="Sun X."/>
            <person name="Zhang S."/>
            <person name="Liu B."/>
            <person name="Cheng P."/>
            <person name="Jiang X."/>
            <person name="Li J."/>
            <person name="Fan D."/>
            <person name="Wang W."/>
            <person name="Fu W."/>
            <person name="Wang T."/>
            <person name="Wang B."/>
            <person name="Zhang J."/>
            <person name="Peng Z."/>
            <person name="Li Y."/>
            <person name="Li N."/>
            <person name="Wang J."/>
            <person name="Chen M."/>
            <person name="He Y."/>
            <person name="Tan F."/>
            <person name="Song X."/>
            <person name="Zheng Q."/>
            <person name="Huang R."/>
            <person name="Yang H."/>
            <person name="Du X."/>
            <person name="Chen L."/>
            <person name="Yang M."/>
            <person name="Gaffney P.M."/>
            <person name="Wang S."/>
            <person name="Luo L."/>
            <person name="She Z."/>
            <person name="Ming Y."/>
            <person name="Huang W."/>
            <person name="Zhang S."/>
            <person name="Huang B."/>
            <person name="Zhang Y."/>
            <person name="Qu T."/>
            <person name="Ni P."/>
            <person name="Miao G."/>
            <person name="Wang J."/>
            <person name="Wang Q."/>
            <person name="Steinberg C.E."/>
            <person name="Wang H."/>
            <person name="Li N."/>
            <person name="Qian L."/>
            <person name="Zhang G."/>
            <person name="Li Y."/>
            <person name="Yang H."/>
            <person name="Liu X."/>
            <person name="Wang J."/>
            <person name="Yin Y."/>
            <person name="Wang J."/>
        </authorList>
    </citation>
    <scope>NUCLEOTIDE SEQUENCE [LARGE SCALE GENOMIC DNA]</scope>
    <source>
        <strain evidence="2">05x7-T-G4-1.051#20</strain>
    </source>
</reference>
<protein>
    <submittedName>
        <fullName evidence="2">Uncharacterized protein</fullName>
    </submittedName>
</protein>
<dbReference type="HOGENOM" id="CLU_2906254_0_0_1"/>
<dbReference type="EMBL" id="JH817924">
    <property type="protein sequence ID" value="EKC18057.1"/>
    <property type="molecule type" value="Genomic_DNA"/>
</dbReference>
<feature type="region of interest" description="Disordered" evidence="1">
    <location>
        <begin position="1"/>
        <end position="62"/>
    </location>
</feature>
<accession>K1P2S1</accession>
<gene>
    <name evidence="2" type="ORF">CGI_10015279</name>
</gene>
<dbReference type="InParanoid" id="K1P2S1"/>
<sequence>MTKTAAKGKMANRRKKAKEEAQDLPQHPSPKPVDDERDEPLDQPVQHSEPDGSSEEEEMEDH</sequence>
<evidence type="ECO:0000256" key="1">
    <source>
        <dbReference type="SAM" id="MobiDB-lite"/>
    </source>
</evidence>
<feature type="compositionally biased region" description="Acidic residues" evidence="1">
    <location>
        <begin position="52"/>
        <end position="62"/>
    </location>
</feature>